<keyword evidence="1" id="KW-0472">Membrane</keyword>
<evidence type="ECO:0000256" key="1">
    <source>
        <dbReference type="SAM" id="Phobius"/>
    </source>
</evidence>
<dbReference type="PANTHER" id="PTHR43745">
    <property type="entry name" value="NITROREDUCTASE MJ1384-RELATED"/>
    <property type="match status" value="1"/>
</dbReference>
<dbReference type="SUPFAM" id="SSF55469">
    <property type="entry name" value="FMN-dependent nitroreductase-like"/>
    <property type="match status" value="1"/>
</dbReference>
<feature type="transmembrane region" description="Helical" evidence="1">
    <location>
        <begin position="28"/>
        <end position="47"/>
    </location>
</feature>
<dbReference type="InterPro" id="IPR029479">
    <property type="entry name" value="Nitroreductase"/>
</dbReference>
<sequence>MESCTSCPLPGVCTKCLKGGLPMRHSTVSFLALLFFSTTLICGILLINAKREALHTTTVTQPLSTATTTTPRLPVPRSYASVISLPSPKLKGAVSVEEAIADRRSRRTFATTPLTLAQVSQLLWSAQGITDQVGGKRAAPSAFDVYPYTVYVLARSITGLTPGLYEYLPDKQALGDMHMPNAVQQFDASKAEAVAKAAPVTFILSAAFDKGLKQMSTGTTGSTYLEGGHIGENVYLETESMKLATVVTAGGVDDVKTALNIDPAETVVYIIPIGNRAPQASPTPKTNL</sequence>
<dbReference type="GO" id="GO:0016491">
    <property type="term" value="F:oxidoreductase activity"/>
    <property type="evidence" value="ECO:0007669"/>
    <property type="project" value="InterPro"/>
</dbReference>
<dbReference type="CDD" id="cd02142">
    <property type="entry name" value="McbC_SagB-like_oxidoreductase"/>
    <property type="match status" value="1"/>
</dbReference>
<name>A0A317JU33_9BACT</name>
<evidence type="ECO:0000313" key="4">
    <source>
        <dbReference type="Proteomes" id="UP000246104"/>
    </source>
</evidence>
<keyword evidence="1" id="KW-1133">Transmembrane helix</keyword>
<dbReference type="Proteomes" id="UP000246104">
    <property type="component" value="Unassembled WGS sequence"/>
</dbReference>
<organism evidence="3 4">
    <name type="scientific">Candidatus Cerribacteria bacterium 'Amazon FNV 2010 28 9'</name>
    <dbReference type="NCBI Taxonomy" id="2081795"/>
    <lineage>
        <taxon>Bacteria</taxon>
        <taxon>Candidatus Cerribacteria</taxon>
    </lineage>
</organism>
<accession>A0A317JU33</accession>
<evidence type="ECO:0000259" key="2">
    <source>
        <dbReference type="Pfam" id="PF00881"/>
    </source>
</evidence>
<comment type="caution">
    <text evidence="3">The sequence shown here is derived from an EMBL/GenBank/DDBJ whole genome shotgun (WGS) entry which is preliminary data.</text>
</comment>
<proteinExistence type="predicted"/>
<dbReference type="EMBL" id="PSRQ01000031">
    <property type="protein sequence ID" value="PWU23531.1"/>
    <property type="molecule type" value="Genomic_DNA"/>
</dbReference>
<dbReference type="Pfam" id="PF00881">
    <property type="entry name" value="Nitroreductase"/>
    <property type="match status" value="1"/>
</dbReference>
<keyword evidence="1" id="KW-0812">Transmembrane</keyword>
<gene>
    <name evidence="3" type="ORF">C5B42_02670</name>
</gene>
<protein>
    <recommendedName>
        <fullName evidence="2">Nitroreductase domain-containing protein</fullName>
    </recommendedName>
</protein>
<reference evidence="3 4" key="1">
    <citation type="submission" date="2018-02" db="EMBL/GenBank/DDBJ databases">
        <title>Genomic Reconstructions from Amazon Rainforest and Pasture Soil Reveal Novel Insights into the Physiology of Candidate Phyla in Tropical Sites.</title>
        <authorList>
            <person name="Kroeger M.E."/>
            <person name="Delmont T."/>
            <person name="Eren A.M."/>
            <person name="Guo J."/>
            <person name="Meyer K.M."/>
            <person name="Khan K."/>
            <person name="Rodrigues J.L.M."/>
            <person name="Bohannan B.J.M."/>
            <person name="Tringe S."/>
            <person name="Borges C.D."/>
            <person name="Tiedje J."/>
            <person name="Tsai S.M."/>
            <person name="Nusslein K."/>
        </authorList>
    </citation>
    <scope>NUCLEOTIDE SEQUENCE [LARGE SCALE GENOMIC DNA]</scope>
    <source>
        <strain evidence="3">Amazon FNV 2010 28 9</strain>
    </source>
</reference>
<evidence type="ECO:0000313" key="3">
    <source>
        <dbReference type="EMBL" id="PWU23531.1"/>
    </source>
</evidence>
<dbReference type="InterPro" id="IPR052544">
    <property type="entry name" value="Bacteriocin_Proc_Enz"/>
</dbReference>
<feature type="domain" description="Nitroreductase" evidence="2">
    <location>
        <begin position="100"/>
        <end position="274"/>
    </location>
</feature>
<dbReference type="AlphaFoldDB" id="A0A317JU33"/>
<dbReference type="InterPro" id="IPR000415">
    <property type="entry name" value="Nitroreductase-like"/>
</dbReference>
<dbReference type="PANTHER" id="PTHR43745:SF2">
    <property type="entry name" value="NITROREDUCTASE MJ1384-RELATED"/>
    <property type="match status" value="1"/>
</dbReference>
<dbReference type="Gene3D" id="3.40.109.10">
    <property type="entry name" value="NADH Oxidase"/>
    <property type="match status" value="1"/>
</dbReference>